<dbReference type="Proteomes" id="UP001162992">
    <property type="component" value="Chromosome 2"/>
</dbReference>
<evidence type="ECO:0000313" key="1">
    <source>
        <dbReference type="EMBL" id="KAJ7564128.1"/>
    </source>
</evidence>
<comment type="caution">
    <text evidence="1">The sequence shown here is derived from an EMBL/GenBank/DDBJ whole genome shotgun (WGS) entry which is preliminary data.</text>
</comment>
<dbReference type="EMBL" id="CM055093">
    <property type="protein sequence ID" value="KAJ7564128.1"/>
    <property type="molecule type" value="Genomic_DNA"/>
</dbReference>
<protein>
    <submittedName>
        <fullName evidence="1">Uncharacterized protein</fullName>
    </submittedName>
</protein>
<reference evidence="2" key="1">
    <citation type="journal article" date="2024" name="Proc. Natl. Acad. Sci. U.S.A.">
        <title>Extraordinary preservation of gene collinearity over three hundred million years revealed in homosporous lycophytes.</title>
        <authorList>
            <person name="Li C."/>
            <person name="Wickell D."/>
            <person name="Kuo L.Y."/>
            <person name="Chen X."/>
            <person name="Nie B."/>
            <person name="Liao X."/>
            <person name="Peng D."/>
            <person name="Ji J."/>
            <person name="Jenkins J."/>
            <person name="Williams M."/>
            <person name="Shu S."/>
            <person name="Plott C."/>
            <person name="Barry K."/>
            <person name="Rajasekar S."/>
            <person name="Grimwood J."/>
            <person name="Han X."/>
            <person name="Sun S."/>
            <person name="Hou Z."/>
            <person name="He W."/>
            <person name="Dai G."/>
            <person name="Sun C."/>
            <person name="Schmutz J."/>
            <person name="Leebens-Mack J.H."/>
            <person name="Li F.W."/>
            <person name="Wang L."/>
        </authorList>
    </citation>
    <scope>NUCLEOTIDE SEQUENCE [LARGE SCALE GENOMIC DNA]</scope>
    <source>
        <strain evidence="2">cv. PW_Plant_1</strain>
    </source>
</reference>
<keyword evidence="2" id="KW-1185">Reference proteome</keyword>
<name>A0ACC2ECM8_DIPCM</name>
<gene>
    <name evidence="1" type="ORF">O6H91_02G003500</name>
</gene>
<proteinExistence type="predicted"/>
<organism evidence="1 2">
    <name type="scientific">Diphasiastrum complanatum</name>
    <name type="common">Issler's clubmoss</name>
    <name type="synonym">Lycopodium complanatum</name>
    <dbReference type="NCBI Taxonomy" id="34168"/>
    <lineage>
        <taxon>Eukaryota</taxon>
        <taxon>Viridiplantae</taxon>
        <taxon>Streptophyta</taxon>
        <taxon>Embryophyta</taxon>
        <taxon>Tracheophyta</taxon>
        <taxon>Lycopodiopsida</taxon>
        <taxon>Lycopodiales</taxon>
        <taxon>Lycopodiaceae</taxon>
        <taxon>Lycopodioideae</taxon>
        <taxon>Diphasiastrum</taxon>
    </lineage>
</organism>
<evidence type="ECO:0000313" key="2">
    <source>
        <dbReference type="Proteomes" id="UP001162992"/>
    </source>
</evidence>
<sequence length="102" mass="10985">MAYVDHTFSITDDGPMDSYVIGNRPPIKEIALTGAFLVLGSLGVIVGIIMIHNRVGGDKAHGIAFTVLGSLLILPVPYYARNAYYAYKDYKGFSLANSSAND</sequence>
<accession>A0ACC2ECM8</accession>